<dbReference type="InterPro" id="IPR027417">
    <property type="entry name" value="P-loop_NTPase"/>
</dbReference>
<dbReference type="Gene3D" id="3.40.50.300">
    <property type="entry name" value="P-loop containing nucleotide triphosphate hydrolases"/>
    <property type="match status" value="1"/>
</dbReference>
<dbReference type="Pfam" id="PF00004">
    <property type="entry name" value="AAA"/>
    <property type="match status" value="1"/>
</dbReference>
<feature type="domain" description="ATPase AAA-type core" evidence="1">
    <location>
        <begin position="471"/>
        <end position="609"/>
    </location>
</feature>
<name>A0A7W7KFL9_PSENT</name>
<dbReference type="GO" id="GO:0016887">
    <property type="term" value="F:ATP hydrolysis activity"/>
    <property type="evidence" value="ECO:0007669"/>
    <property type="project" value="InterPro"/>
</dbReference>
<dbReference type="GO" id="GO:0004252">
    <property type="term" value="F:serine-type endopeptidase activity"/>
    <property type="evidence" value="ECO:0007669"/>
    <property type="project" value="InterPro"/>
</dbReference>
<accession>A0A7W7KFL9</accession>
<dbReference type="EMBL" id="JACHLI010000001">
    <property type="protein sequence ID" value="MBB4861198.1"/>
    <property type="molecule type" value="Genomic_DNA"/>
</dbReference>
<dbReference type="SUPFAM" id="SSF52540">
    <property type="entry name" value="P-loop containing nucleoside triphosphate hydrolases"/>
    <property type="match status" value="1"/>
</dbReference>
<reference evidence="2 3" key="1">
    <citation type="submission" date="2020-08" db="EMBL/GenBank/DDBJ databases">
        <title>Functional genomics of gut bacteria from endangered species of beetles.</title>
        <authorList>
            <person name="Carlos-Shanley C."/>
        </authorList>
    </citation>
    <scope>NUCLEOTIDE SEQUENCE [LARGE SCALE GENOMIC DNA]</scope>
    <source>
        <strain evidence="2 3">S00179</strain>
    </source>
</reference>
<sequence length="708" mass="80185">MPAPTVSPATRNPKAMSLRQLLEEDDELPTNNRRQNKGLMENEQVAISPLGIEVQRALQELGVGSNQAVIFTRNLLEGMRFNEDDENLDHAPSVEAREKLKEMSEKQLNFCFKGTPFESADYDLLADMPIADIGPLAVDLVRLLTDCEFAHKAANIALSMRKTFLTVREVVENIAPIHAFYEEYALREKTNHSWKWTDSSMELYKELKQIVLLLPKSLKELYRGESELHADIDELLAEVTSRGLSLGHIHDYVSLRLSLENTCFYPSDNQGQWCVKLLKAFVAARDRVRPDGWANHRKEYMHFFSEAALGLALFPLLRSNKLTSLLIYWRDDVMAESIQAIFTCHYLETSFSRIEIRELFESKYDRFSCSERNEILESFHSSRGISAVSKALVPFKTFDLGNSAKNSEWLDDDGESTTVSTYRKLISPESLNKLDHLDELFPEFSSVTRKVRDRTVFSVKFGLHFKMQPLVIVGPPGLGKTLYLKELSKALDLPKLAIHAGQITCGSLLLGSQPTWSNTQPGLLVKELVKTKIANGIVAFDELSQLPHEVYRNGLSPLMALLSLLEADEARDYIDASTRTNFDLSWFSWIFTANDVLNLSPLLLSRLDVVHVDALKHYSAPSTIRNILELTLDRMELKGRIEVELDDLCCQVGLEFLNKKGQKRRIGKALEDAISAAALNTEPGAPVRITNSLFYEMLHPRRKDLTFG</sequence>
<evidence type="ECO:0000313" key="3">
    <source>
        <dbReference type="Proteomes" id="UP000566995"/>
    </source>
</evidence>
<protein>
    <recommendedName>
        <fullName evidence="1">ATPase AAA-type core domain-containing protein</fullName>
    </recommendedName>
</protein>
<dbReference type="GO" id="GO:0030163">
    <property type="term" value="P:protein catabolic process"/>
    <property type="evidence" value="ECO:0007669"/>
    <property type="project" value="InterPro"/>
</dbReference>
<dbReference type="AlphaFoldDB" id="A0A7W7KFL9"/>
<evidence type="ECO:0000313" key="2">
    <source>
        <dbReference type="EMBL" id="MBB4861198.1"/>
    </source>
</evidence>
<dbReference type="RefSeq" id="WP_184585478.1">
    <property type="nucleotide sequence ID" value="NZ_JACHLI010000001.1"/>
</dbReference>
<comment type="caution">
    <text evidence="2">The sequence shown here is derived from an EMBL/GenBank/DDBJ whole genome shotgun (WGS) entry which is preliminary data.</text>
</comment>
<dbReference type="GO" id="GO:0004176">
    <property type="term" value="F:ATP-dependent peptidase activity"/>
    <property type="evidence" value="ECO:0007669"/>
    <property type="project" value="InterPro"/>
</dbReference>
<gene>
    <name evidence="2" type="ORF">HNP46_000009</name>
</gene>
<dbReference type="PANTHER" id="PTHR10046">
    <property type="entry name" value="ATP DEPENDENT LON PROTEASE FAMILY MEMBER"/>
    <property type="match status" value="1"/>
</dbReference>
<dbReference type="InterPro" id="IPR027065">
    <property type="entry name" value="Lon_Prtase"/>
</dbReference>
<dbReference type="GO" id="GO:0005524">
    <property type="term" value="F:ATP binding"/>
    <property type="evidence" value="ECO:0007669"/>
    <property type="project" value="InterPro"/>
</dbReference>
<organism evidence="2 3">
    <name type="scientific">Pseudomonas nitroreducens</name>
    <dbReference type="NCBI Taxonomy" id="46680"/>
    <lineage>
        <taxon>Bacteria</taxon>
        <taxon>Pseudomonadati</taxon>
        <taxon>Pseudomonadota</taxon>
        <taxon>Gammaproteobacteria</taxon>
        <taxon>Pseudomonadales</taxon>
        <taxon>Pseudomonadaceae</taxon>
        <taxon>Pseudomonas</taxon>
    </lineage>
</organism>
<dbReference type="Proteomes" id="UP000566995">
    <property type="component" value="Unassembled WGS sequence"/>
</dbReference>
<evidence type="ECO:0000259" key="1">
    <source>
        <dbReference type="Pfam" id="PF00004"/>
    </source>
</evidence>
<proteinExistence type="predicted"/>
<dbReference type="InterPro" id="IPR003959">
    <property type="entry name" value="ATPase_AAA_core"/>
</dbReference>